<evidence type="ECO:0000256" key="1">
    <source>
        <dbReference type="SAM" id="Phobius"/>
    </source>
</evidence>
<feature type="transmembrane region" description="Helical" evidence="1">
    <location>
        <begin position="143"/>
        <end position="160"/>
    </location>
</feature>
<name>A0A066WYR4_9FLAO</name>
<dbReference type="Pfam" id="PF08570">
    <property type="entry name" value="DUF1761"/>
    <property type="match status" value="1"/>
</dbReference>
<keyword evidence="3" id="KW-1185">Reference proteome</keyword>
<keyword evidence="1" id="KW-0472">Membrane</keyword>
<protein>
    <recommendedName>
        <fullName evidence="4">DUF1761 domain-containing protein</fullName>
    </recommendedName>
</protein>
<dbReference type="OrthoDB" id="333057at2"/>
<feature type="transmembrane region" description="Helical" evidence="1">
    <location>
        <begin position="46"/>
        <end position="69"/>
    </location>
</feature>
<dbReference type="RefSeq" id="WP_035658519.1">
    <property type="nucleotide sequence ID" value="NZ_JNCA01000009.1"/>
</dbReference>
<evidence type="ECO:0000313" key="3">
    <source>
        <dbReference type="Proteomes" id="UP000027064"/>
    </source>
</evidence>
<dbReference type="eggNOG" id="ENOG503015I">
    <property type="taxonomic scope" value="Bacteria"/>
</dbReference>
<sequence length="161" mass="18204">MNINFLALFVAALSTLFIGFIWYNPKVFGTIWMKESGLTEEKMKGAKMPVIFIMALFFAFLITMIIQFLTIHQWGAFGMIGGGNAIDTKPSYAAFMADYGTAFRTFKHGAFHGFLTGLFLAFPMIATNALFKRKSWKYTFINSGYWTICFTIMGGIICAWQ</sequence>
<feature type="transmembrane region" description="Helical" evidence="1">
    <location>
        <begin position="110"/>
        <end position="131"/>
    </location>
</feature>
<dbReference type="EMBL" id="JNCA01000009">
    <property type="protein sequence ID" value="KDN55800.1"/>
    <property type="molecule type" value="Genomic_DNA"/>
</dbReference>
<comment type="caution">
    <text evidence="2">The sequence shown here is derived from an EMBL/GenBank/DDBJ whole genome shotgun (WGS) entry which is preliminary data.</text>
</comment>
<keyword evidence="1" id="KW-0812">Transmembrane</keyword>
<dbReference type="InterPro" id="IPR013879">
    <property type="entry name" value="DUF1761"/>
</dbReference>
<dbReference type="STRING" id="1492738.FEM21_09910"/>
<organism evidence="2 3">
    <name type="scientific">Flavobacterium seoulense</name>
    <dbReference type="NCBI Taxonomy" id="1492738"/>
    <lineage>
        <taxon>Bacteria</taxon>
        <taxon>Pseudomonadati</taxon>
        <taxon>Bacteroidota</taxon>
        <taxon>Flavobacteriia</taxon>
        <taxon>Flavobacteriales</taxon>
        <taxon>Flavobacteriaceae</taxon>
        <taxon>Flavobacterium</taxon>
    </lineage>
</organism>
<feature type="transmembrane region" description="Helical" evidence="1">
    <location>
        <begin position="6"/>
        <end position="25"/>
    </location>
</feature>
<dbReference type="Proteomes" id="UP000027064">
    <property type="component" value="Unassembled WGS sequence"/>
</dbReference>
<reference evidence="2 3" key="1">
    <citation type="submission" date="2014-05" db="EMBL/GenBank/DDBJ databases">
        <title>Genome Sequence of Flavobacterium sp. EM1321.</title>
        <authorList>
            <person name="Shin S.-K."/>
            <person name="Yi H."/>
        </authorList>
    </citation>
    <scope>NUCLEOTIDE SEQUENCE [LARGE SCALE GENOMIC DNA]</scope>
    <source>
        <strain evidence="2 3">EM1321</strain>
    </source>
</reference>
<gene>
    <name evidence="2" type="ORF">FEM21_09910</name>
</gene>
<accession>A0A066WYR4</accession>
<dbReference type="PATRIC" id="fig|1492738.3.peg.983"/>
<evidence type="ECO:0000313" key="2">
    <source>
        <dbReference type="EMBL" id="KDN55800.1"/>
    </source>
</evidence>
<keyword evidence="1" id="KW-1133">Transmembrane helix</keyword>
<proteinExistence type="predicted"/>
<evidence type="ECO:0008006" key="4">
    <source>
        <dbReference type="Google" id="ProtNLM"/>
    </source>
</evidence>
<dbReference type="AlphaFoldDB" id="A0A066WYR4"/>